<dbReference type="SUPFAM" id="SSF47565">
    <property type="entry name" value="Insect pheromone/odorant-binding proteins"/>
    <property type="match status" value="1"/>
</dbReference>
<protein>
    <submittedName>
        <fullName evidence="5">Odorant-binding protein 6</fullName>
    </submittedName>
</protein>
<dbReference type="AlphaFoldDB" id="A0A2S0X9G1"/>
<keyword evidence="4" id="KW-0732">Signal</keyword>
<proteinExistence type="evidence at transcript level"/>
<evidence type="ECO:0000256" key="3">
    <source>
        <dbReference type="ARBA" id="ARBA00022525"/>
    </source>
</evidence>
<keyword evidence="3" id="KW-0964">Secreted</keyword>
<evidence type="ECO:0000256" key="2">
    <source>
        <dbReference type="ARBA" id="ARBA00008098"/>
    </source>
</evidence>
<dbReference type="PANTHER" id="PTHR11857:SF43">
    <property type="entry name" value="GEO07291P1-RELATED"/>
    <property type="match status" value="1"/>
</dbReference>
<dbReference type="GO" id="GO:0007608">
    <property type="term" value="P:sensory perception of smell"/>
    <property type="evidence" value="ECO:0007669"/>
    <property type="project" value="TreeGrafter"/>
</dbReference>
<organism evidence="5">
    <name type="scientific">Bradysia odoriphaga</name>
    <dbReference type="NCBI Taxonomy" id="1564500"/>
    <lineage>
        <taxon>Eukaryota</taxon>
        <taxon>Metazoa</taxon>
        <taxon>Ecdysozoa</taxon>
        <taxon>Arthropoda</taxon>
        <taxon>Hexapoda</taxon>
        <taxon>Insecta</taxon>
        <taxon>Pterygota</taxon>
        <taxon>Neoptera</taxon>
        <taxon>Endopterygota</taxon>
        <taxon>Diptera</taxon>
        <taxon>Nematocera</taxon>
        <taxon>Sciaroidea</taxon>
        <taxon>Sciaridae</taxon>
        <taxon>Bradysia</taxon>
    </lineage>
</organism>
<reference evidence="5" key="1">
    <citation type="journal article" date="2018" name="Front. Physiol.">
        <title>Sex- and Tissue-Specific Expression Profiles of Odorant Binding Protein and Chemosensory Protein Genes in Bradysia odoriphaga (Diptera: Sciaridae).</title>
        <authorList>
            <person name="Zhao Y."/>
            <person name="Ding J."/>
            <person name="Zhang Z."/>
            <person name="Liu F."/>
            <person name="Zhou C."/>
            <person name="Mu W."/>
        </authorList>
    </citation>
    <scope>NUCLEOTIDE SEQUENCE</scope>
</reference>
<evidence type="ECO:0000256" key="4">
    <source>
        <dbReference type="ARBA" id="ARBA00022729"/>
    </source>
</evidence>
<dbReference type="CDD" id="cd23992">
    <property type="entry name" value="PBP_GOBP"/>
    <property type="match status" value="1"/>
</dbReference>
<name>A0A2S0X9G1_9DIPT</name>
<dbReference type="InterPro" id="IPR006170">
    <property type="entry name" value="PBP/GOBP"/>
</dbReference>
<comment type="similarity">
    <text evidence="2">Belongs to the PBP/GOBP family.</text>
</comment>
<dbReference type="SMART" id="SM00708">
    <property type="entry name" value="PhBP"/>
    <property type="match status" value="1"/>
</dbReference>
<evidence type="ECO:0000256" key="1">
    <source>
        <dbReference type="ARBA" id="ARBA00004613"/>
    </source>
</evidence>
<gene>
    <name evidence="5" type="primary">OBP6</name>
</gene>
<dbReference type="FunFam" id="1.10.238.20:FF:000001">
    <property type="entry name" value="General odorant-binding protein lush"/>
    <property type="match status" value="1"/>
</dbReference>
<accession>A0A2S0X9G1</accession>
<dbReference type="EMBL" id="MG544126">
    <property type="protein sequence ID" value="AWC08417.1"/>
    <property type="molecule type" value="mRNA"/>
</dbReference>
<dbReference type="Gene3D" id="1.10.238.20">
    <property type="entry name" value="Pheromone/general odorant binding protein domain"/>
    <property type="match status" value="1"/>
</dbReference>
<dbReference type="GO" id="GO:0005549">
    <property type="term" value="F:odorant binding"/>
    <property type="evidence" value="ECO:0007669"/>
    <property type="project" value="InterPro"/>
</dbReference>
<dbReference type="OrthoDB" id="7665616at2759"/>
<sequence length="132" mass="14799">MAKSLKIIIVIAAIVTVCTAITDEQKKKASVHAEKCMEKTGVRRDDVTKVLMGDFSVTDKNIECFVKCFFEESGFMNAEGEFLDEVALEKLSMNADRNKAEALVNTCKLRMASTPCETAYKIYQCYIEHKAI</sequence>
<comment type="subcellular location">
    <subcellularLocation>
        <location evidence="1">Secreted</location>
    </subcellularLocation>
</comment>
<dbReference type="PANTHER" id="PTHR11857">
    <property type="entry name" value="ODORANT BINDING PROTEIN-RELATED"/>
    <property type="match status" value="1"/>
</dbReference>
<dbReference type="Pfam" id="PF01395">
    <property type="entry name" value="PBP_GOBP"/>
    <property type="match status" value="1"/>
</dbReference>
<evidence type="ECO:0000313" key="5">
    <source>
        <dbReference type="EMBL" id="AWC08417.1"/>
    </source>
</evidence>
<dbReference type="InterPro" id="IPR036728">
    <property type="entry name" value="PBP_GOBP_sf"/>
</dbReference>
<dbReference type="GO" id="GO:0005615">
    <property type="term" value="C:extracellular space"/>
    <property type="evidence" value="ECO:0007669"/>
    <property type="project" value="TreeGrafter"/>
</dbReference>